<dbReference type="Proteomes" id="UP000203651">
    <property type="component" value="Segment"/>
</dbReference>
<sequence>MHVGFEAEGDLARQRRHVVLGPRRVGGEDRSGGGALSLDTTQLDVVDEPVVGGEGCLDHVTVCHQQSGLMQRLPFAAHLHVHVLQTFDRDGRSHDCAREVAPIALNLLRTHVGPRRRD</sequence>
<protein>
    <submittedName>
        <fullName evidence="1">ORF139</fullName>
    </submittedName>
</protein>
<dbReference type="GeneID" id="39105817"/>
<evidence type="ECO:0000313" key="1">
    <source>
        <dbReference type="EMBL" id="AQQ80423.1"/>
    </source>
</evidence>
<evidence type="ECO:0000313" key="2">
    <source>
        <dbReference type="Proteomes" id="UP000203651"/>
    </source>
</evidence>
<dbReference type="EMBL" id="KX855660">
    <property type="protein sequence ID" value="AQQ80423.1"/>
    <property type="molecule type" value="Genomic_DNA"/>
</dbReference>
<proteinExistence type="predicted"/>
<keyword evidence="2" id="KW-1185">Reference proteome</keyword>
<dbReference type="RefSeq" id="YP_009345857.1">
    <property type="nucleotide sequence ID" value="NC_033780.2"/>
</dbReference>
<accession>A0A1S5YE33</accession>
<name>A0A1S5YE33_9BBAC</name>
<reference evidence="1 2" key="1">
    <citation type="journal article" date="2017" name="PLoS ONE">
        <title>The Complete Genome Sequence of a Second Distinct Betabaculovirus from the True Armyworm, Mythimna unipuncta.</title>
        <authorList>
            <person name="Harrison R.L."/>
            <person name="Rowley D.L."/>
            <person name="Mowery J."/>
            <person name="Bauchan G.R."/>
            <person name="Theilmann D.A."/>
            <person name="Rohrmann G.F."/>
            <person name="Erlandson M.A."/>
        </authorList>
    </citation>
    <scope>NUCLEOTIDE SEQUENCE [LARGE SCALE GENOMIC DNA]</scope>
    <source>
        <strain evidence="1">MyunGV#8</strain>
    </source>
</reference>
<dbReference type="KEGG" id="vg:39105817"/>
<organism evidence="1 2">
    <name type="scientific">Betabaculovirus altermyunipunctae</name>
    <dbReference type="NCBI Taxonomy" id="3051996"/>
    <lineage>
        <taxon>Viruses</taxon>
        <taxon>Viruses incertae sedis</taxon>
        <taxon>Naldaviricetes</taxon>
        <taxon>Lefavirales</taxon>
        <taxon>Baculoviridae</taxon>
        <taxon>Betabaculovirus</taxon>
    </lineage>
</organism>